<keyword evidence="1" id="KW-0812">Transmembrane</keyword>
<keyword evidence="1" id="KW-1133">Transmembrane helix</keyword>
<evidence type="ECO:0000256" key="1">
    <source>
        <dbReference type="SAM" id="Phobius"/>
    </source>
</evidence>
<reference evidence="2" key="1">
    <citation type="submission" date="2018-02" db="EMBL/GenBank/DDBJ databases">
        <title>Rhizophora mucronata_Transcriptome.</title>
        <authorList>
            <person name="Meera S.P."/>
            <person name="Sreeshan A."/>
            <person name="Augustine A."/>
        </authorList>
    </citation>
    <scope>NUCLEOTIDE SEQUENCE</scope>
    <source>
        <tissue evidence="2">Leaf</tissue>
    </source>
</reference>
<keyword evidence="1" id="KW-0472">Membrane</keyword>
<sequence>MLRYCTQVPDWACVWFFSLLFCSRQIKIEAAMCILVHGLDMEIIFPICRINCCLWHGCLGLVALIALFLCYHNDVHQFD</sequence>
<organism evidence="2">
    <name type="scientific">Rhizophora mucronata</name>
    <name type="common">Asiatic mangrove</name>
    <dbReference type="NCBI Taxonomy" id="61149"/>
    <lineage>
        <taxon>Eukaryota</taxon>
        <taxon>Viridiplantae</taxon>
        <taxon>Streptophyta</taxon>
        <taxon>Embryophyta</taxon>
        <taxon>Tracheophyta</taxon>
        <taxon>Spermatophyta</taxon>
        <taxon>Magnoliopsida</taxon>
        <taxon>eudicotyledons</taxon>
        <taxon>Gunneridae</taxon>
        <taxon>Pentapetalae</taxon>
        <taxon>rosids</taxon>
        <taxon>fabids</taxon>
        <taxon>Malpighiales</taxon>
        <taxon>Rhizophoraceae</taxon>
        <taxon>Rhizophora</taxon>
    </lineage>
</organism>
<proteinExistence type="predicted"/>
<name>A0A2P2QC10_RHIMU</name>
<accession>A0A2P2QC10</accession>
<dbReference type="EMBL" id="GGEC01083975">
    <property type="protein sequence ID" value="MBX64459.1"/>
    <property type="molecule type" value="Transcribed_RNA"/>
</dbReference>
<protein>
    <submittedName>
        <fullName evidence="2">Uncharacterized protein</fullName>
    </submittedName>
</protein>
<dbReference type="AlphaFoldDB" id="A0A2P2QC10"/>
<feature type="transmembrane region" description="Helical" evidence="1">
    <location>
        <begin position="54"/>
        <end position="71"/>
    </location>
</feature>
<evidence type="ECO:0000313" key="2">
    <source>
        <dbReference type="EMBL" id="MBX64459.1"/>
    </source>
</evidence>